<feature type="region of interest" description="Disordered" evidence="1">
    <location>
        <begin position="80"/>
        <end position="103"/>
    </location>
</feature>
<gene>
    <name evidence="2" type="ORF">GCM10010170_102550</name>
</gene>
<accession>A0ABP5V2I9</accession>
<feature type="region of interest" description="Disordered" evidence="1">
    <location>
        <begin position="1"/>
        <end position="33"/>
    </location>
</feature>
<evidence type="ECO:0000256" key="1">
    <source>
        <dbReference type="SAM" id="MobiDB-lite"/>
    </source>
</evidence>
<protein>
    <submittedName>
        <fullName evidence="2">Uncharacterized protein</fullName>
    </submittedName>
</protein>
<name>A0ABP5V2I9_9ACTN</name>
<sequence>MPTAAAGGLCGNGGQWPLWAPSSSHVGTRYPSRGDAAGPSLDLVARRGSAFRPYVGSLWEGGGAAAPFVPERVTRRAPRQVMKFPINPGTSHPIGDGGAGDAA</sequence>
<dbReference type="Proteomes" id="UP001501444">
    <property type="component" value="Unassembled WGS sequence"/>
</dbReference>
<organism evidence="2 3">
    <name type="scientific">Dactylosporangium salmoneum</name>
    <dbReference type="NCBI Taxonomy" id="53361"/>
    <lineage>
        <taxon>Bacteria</taxon>
        <taxon>Bacillati</taxon>
        <taxon>Actinomycetota</taxon>
        <taxon>Actinomycetes</taxon>
        <taxon>Micromonosporales</taxon>
        <taxon>Micromonosporaceae</taxon>
        <taxon>Dactylosporangium</taxon>
    </lineage>
</organism>
<reference evidence="3" key="1">
    <citation type="journal article" date="2019" name="Int. J. Syst. Evol. Microbiol.">
        <title>The Global Catalogue of Microorganisms (GCM) 10K type strain sequencing project: providing services to taxonomists for standard genome sequencing and annotation.</title>
        <authorList>
            <consortium name="The Broad Institute Genomics Platform"/>
            <consortium name="The Broad Institute Genome Sequencing Center for Infectious Disease"/>
            <person name="Wu L."/>
            <person name="Ma J."/>
        </authorList>
    </citation>
    <scope>NUCLEOTIDE SEQUENCE [LARGE SCALE GENOMIC DNA]</scope>
    <source>
        <strain evidence="3">JCM 3272</strain>
    </source>
</reference>
<comment type="caution">
    <text evidence="2">The sequence shown here is derived from an EMBL/GenBank/DDBJ whole genome shotgun (WGS) entry which is preliminary data.</text>
</comment>
<keyword evidence="3" id="KW-1185">Reference proteome</keyword>
<evidence type="ECO:0000313" key="3">
    <source>
        <dbReference type="Proteomes" id="UP001501444"/>
    </source>
</evidence>
<proteinExistence type="predicted"/>
<evidence type="ECO:0000313" key="2">
    <source>
        <dbReference type="EMBL" id="GAA2390499.1"/>
    </source>
</evidence>
<dbReference type="EMBL" id="BAAARV010000123">
    <property type="protein sequence ID" value="GAA2390499.1"/>
    <property type="molecule type" value="Genomic_DNA"/>
</dbReference>